<evidence type="ECO:0000313" key="5">
    <source>
        <dbReference type="Proteomes" id="UP000383932"/>
    </source>
</evidence>
<dbReference type="PROSITE" id="PS50102">
    <property type="entry name" value="RRM"/>
    <property type="match status" value="1"/>
</dbReference>
<feature type="region of interest" description="Disordered" evidence="2">
    <location>
        <begin position="392"/>
        <end position="422"/>
    </location>
</feature>
<evidence type="ECO:0000256" key="2">
    <source>
        <dbReference type="SAM" id="MobiDB-lite"/>
    </source>
</evidence>
<name>A0A5N5QTP1_9AGAM</name>
<feature type="region of interest" description="Disordered" evidence="2">
    <location>
        <begin position="226"/>
        <end position="267"/>
    </location>
</feature>
<dbReference type="InterPro" id="IPR035979">
    <property type="entry name" value="RBD_domain_sf"/>
</dbReference>
<gene>
    <name evidence="4" type="ORF">CTheo_2019</name>
</gene>
<feature type="region of interest" description="Disordered" evidence="2">
    <location>
        <begin position="466"/>
        <end position="489"/>
    </location>
</feature>
<dbReference type="OrthoDB" id="6159137at2759"/>
<keyword evidence="5" id="KW-1185">Reference proteome</keyword>
<reference evidence="4 5" key="1">
    <citation type="journal article" date="2019" name="Fungal Biol. Biotechnol.">
        <title>Draft genome sequence of fastidious pathogen Ceratobasidium theobromae, which causes vascular-streak dieback in Theobroma cacao.</title>
        <authorList>
            <person name="Ali S.S."/>
            <person name="Asman A."/>
            <person name="Shao J."/>
            <person name="Firmansyah A.P."/>
            <person name="Susilo A.W."/>
            <person name="Rosmana A."/>
            <person name="McMahon P."/>
            <person name="Junaid M."/>
            <person name="Guest D."/>
            <person name="Kheng T.Y."/>
            <person name="Meinhardt L.W."/>
            <person name="Bailey B.A."/>
        </authorList>
    </citation>
    <scope>NUCLEOTIDE SEQUENCE [LARGE SCALE GENOMIC DNA]</scope>
    <source>
        <strain evidence="4 5">CT2</strain>
    </source>
</reference>
<dbReference type="InterPro" id="IPR000504">
    <property type="entry name" value="RRM_dom"/>
</dbReference>
<dbReference type="EMBL" id="SSOP01000019">
    <property type="protein sequence ID" value="KAB5594536.1"/>
    <property type="molecule type" value="Genomic_DNA"/>
</dbReference>
<sequence length="489" mass="53812">MNDGTFSTMVDIRHPTPIPRAIFCRKNTDRFALPGARQTRRPQIASIFQNAGILATQGCLTLDPAWANSTDTTPAADGWDSTANGRTDHDPYAEGTAPLPERDSRRSRSRSPDRNNSDNRGRDDSSTNPGTNLHVSGLNPRVTDRHLEETFGKYGKVGKGLIIQAHWFDGIATRAQVEKAQVVYDPHTRDSRCFAFVMMSNLEEAEAAIAALNGFSLEGSALRVDKARRGRARTPTPGRYRGPPKRDFDERPYAPREHDHRYRSRYDDGSDITDVGTIVGMTEDMTIADITTTGMEETVMGTGTMRGTALVHVGRIGAATEIDMGTATVTATATATTMIEAAGMATGETVGAMMEGVIGVVTTNRDDKQKCRRMQKRGLSLRRMVLRGRRPRVEHEVLDSDRHRRSERCADHHGPASVEASSRVGRAMFAPGREDCATQCLAKVLDVRIYQELSAPAVFGRDEDATCASDSSKWRQGRPNPHGWDLNQD</sequence>
<dbReference type="InterPro" id="IPR012677">
    <property type="entry name" value="Nucleotide-bd_a/b_plait_sf"/>
</dbReference>
<dbReference type="SUPFAM" id="SSF54928">
    <property type="entry name" value="RNA-binding domain, RBD"/>
    <property type="match status" value="1"/>
</dbReference>
<protein>
    <submittedName>
        <fullName evidence="4">RNA recognition motif</fullName>
    </submittedName>
</protein>
<comment type="caution">
    <text evidence="4">The sequence shown here is derived from an EMBL/GenBank/DDBJ whole genome shotgun (WGS) entry which is preliminary data.</text>
</comment>
<feature type="region of interest" description="Disordered" evidence="2">
    <location>
        <begin position="71"/>
        <end position="141"/>
    </location>
</feature>
<dbReference type="InterPro" id="IPR050441">
    <property type="entry name" value="RBM"/>
</dbReference>
<evidence type="ECO:0000259" key="3">
    <source>
        <dbReference type="PROSITE" id="PS50102"/>
    </source>
</evidence>
<dbReference type="Pfam" id="PF00076">
    <property type="entry name" value="RRM_1"/>
    <property type="match status" value="1"/>
</dbReference>
<dbReference type="GO" id="GO:0003723">
    <property type="term" value="F:RNA binding"/>
    <property type="evidence" value="ECO:0007669"/>
    <property type="project" value="UniProtKB-UniRule"/>
</dbReference>
<organism evidence="4 5">
    <name type="scientific">Ceratobasidium theobromae</name>
    <dbReference type="NCBI Taxonomy" id="1582974"/>
    <lineage>
        <taxon>Eukaryota</taxon>
        <taxon>Fungi</taxon>
        <taxon>Dikarya</taxon>
        <taxon>Basidiomycota</taxon>
        <taxon>Agaricomycotina</taxon>
        <taxon>Agaricomycetes</taxon>
        <taxon>Cantharellales</taxon>
        <taxon>Ceratobasidiaceae</taxon>
        <taxon>Ceratobasidium</taxon>
    </lineage>
</organism>
<feature type="compositionally biased region" description="Basic and acidic residues" evidence="2">
    <location>
        <begin position="100"/>
        <end position="125"/>
    </location>
</feature>
<dbReference type="PANTHER" id="PTHR48034">
    <property type="entry name" value="TRANSFORMER-2 SEX-DETERMINING PROTEIN-RELATED"/>
    <property type="match status" value="1"/>
</dbReference>
<evidence type="ECO:0000256" key="1">
    <source>
        <dbReference type="PROSITE-ProRule" id="PRU00176"/>
    </source>
</evidence>
<proteinExistence type="predicted"/>
<dbReference type="SMART" id="SM00360">
    <property type="entry name" value="RRM"/>
    <property type="match status" value="1"/>
</dbReference>
<feature type="compositionally biased region" description="Basic and acidic residues" evidence="2">
    <location>
        <begin position="244"/>
        <end position="267"/>
    </location>
</feature>
<dbReference type="AlphaFoldDB" id="A0A5N5QTP1"/>
<dbReference type="Gene3D" id="3.30.70.330">
    <property type="match status" value="1"/>
</dbReference>
<dbReference type="Proteomes" id="UP000383932">
    <property type="component" value="Unassembled WGS sequence"/>
</dbReference>
<feature type="domain" description="RRM" evidence="3">
    <location>
        <begin position="131"/>
        <end position="229"/>
    </location>
</feature>
<keyword evidence="1" id="KW-0694">RNA-binding</keyword>
<evidence type="ECO:0000313" key="4">
    <source>
        <dbReference type="EMBL" id="KAB5594536.1"/>
    </source>
</evidence>
<feature type="compositionally biased region" description="Basic and acidic residues" evidence="2">
    <location>
        <begin position="392"/>
        <end position="414"/>
    </location>
</feature>
<accession>A0A5N5QTP1</accession>